<dbReference type="InterPro" id="IPR003593">
    <property type="entry name" value="AAA+_ATPase"/>
</dbReference>
<name>A0A7Z0VHQ4_9GAMM</name>
<evidence type="ECO:0000313" key="5">
    <source>
        <dbReference type="EMBL" id="ODJ85788.1"/>
    </source>
</evidence>
<dbReference type="InterPro" id="IPR050095">
    <property type="entry name" value="ECF_ABC_transporter_ATP-bd"/>
</dbReference>
<gene>
    <name evidence="5" type="primary">nikO</name>
    <name evidence="5" type="ORF">CODIS_39670</name>
</gene>
<dbReference type="EMBL" id="MARB01000035">
    <property type="protein sequence ID" value="ODJ85788.1"/>
    <property type="molecule type" value="Genomic_DNA"/>
</dbReference>
<keyword evidence="2" id="KW-0547">Nucleotide-binding</keyword>
<dbReference type="GO" id="GO:0043190">
    <property type="term" value="C:ATP-binding cassette (ABC) transporter complex"/>
    <property type="evidence" value="ECO:0007669"/>
    <property type="project" value="TreeGrafter"/>
</dbReference>
<dbReference type="EC" id="3.6.3.-" evidence="5"/>
<dbReference type="SMART" id="SM00382">
    <property type="entry name" value="AAA"/>
    <property type="match status" value="1"/>
</dbReference>
<dbReference type="SUPFAM" id="SSF52540">
    <property type="entry name" value="P-loop containing nucleoside triphosphate hydrolases"/>
    <property type="match status" value="1"/>
</dbReference>
<keyword evidence="3 5" id="KW-0067">ATP-binding</keyword>
<dbReference type="AlphaFoldDB" id="A0A7Z0VHQ4"/>
<keyword evidence="1" id="KW-0813">Transport</keyword>
<dbReference type="InterPro" id="IPR003439">
    <property type="entry name" value="ABC_transporter-like_ATP-bd"/>
</dbReference>
<dbReference type="InterPro" id="IPR017871">
    <property type="entry name" value="ABC_transporter-like_CS"/>
</dbReference>
<dbReference type="OrthoDB" id="9780942at2"/>
<evidence type="ECO:0000256" key="1">
    <source>
        <dbReference type="ARBA" id="ARBA00022448"/>
    </source>
</evidence>
<dbReference type="InterPro" id="IPR027417">
    <property type="entry name" value="P-loop_NTPase"/>
</dbReference>
<dbReference type="PROSITE" id="PS00211">
    <property type="entry name" value="ABC_TRANSPORTER_1"/>
    <property type="match status" value="1"/>
</dbReference>
<keyword evidence="6" id="KW-1185">Reference proteome</keyword>
<comment type="caution">
    <text evidence="5">The sequence shown here is derived from an EMBL/GenBank/DDBJ whole genome shotgun (WGS) entry which is preliminary data.</text>
</comment>
<dbReference type="GO" id="GO:0016887">
    <property type="term" value="F:ATP hydrolysis activity"/>
    <property type="evidence" value="ECO:0007669"/>
    <property type="project" value="InterPro"/>
</dbReference>
<dbReference type="Proteomes" id="UP000094769">
    <property type="component" value="Unassembled WGS sequence"/>
</dbReference>
<dbReference type="PANTHER" id="PTHR43553">
    <property type="entry name" value="HEAVY METAL TRANSPORTER"/>
    <property type="match status" value="1"/>
</dbReference>
<evidence type="ECO:0000256" key="2">
    <source>
        <dbReference type="ARBA" id="ARBA00022741"/>
    </source>
</evidence>
<evidence type="ECO:0000256" key="3">
    <source>
        <dbReference type="ARBA" id="ARBA00022840"/>
    </source>
</evidence>
<sequence>MIELDRIGFNWPEGPAVFKDLSLRVETGEKLVVLGANGCGKTTLLKLLNGLLFATSGDYRYRGDPVTRQLVRSGPWANRFRREMVLLFQHPEAMLFNPTVADEIGYGPRQLGIPDSDKLIQEWAGRLGLQPLLEKAPYSLSGGEKKKVALAALLVLEPACLLLDEPIANLDPRSSGWVVDYLLATEATVIITTHNLSMAAELGERCLIMDERGTLCFDGPVKQALADMELLQQANLVHRHQHRHGAISHSHPHVHDWE</sequence>
<organism evidence="5 6">
    <name type="scientific">Candidatus Thiodiazotropha endolucinida</name>
    <dbReference type="NCBI Taxonomy" id="1655433"/>
    <lineage>
        <taxon>Bacteria</taxon>
        <taxon>Pseudomonadati</taxon>
        <taxon>Pseudomonadota</taxon>
        <taxon>Gammaproteobacteria</taxon>
        <taxon>Chromatiales</taxon>
        <taxon>Sedimenticolaceae</taxon>
        <taxon>Candidatus Thiodiazotropha</taxon>
    </lineage>
</organism>
<evidence type="ECO:0000259" key="4">
    <source>
        <dbReference type="PROSITE" id="PS50893"/>
    </source>
</evidence>
<protein>
    <submittedName>
        <fullName evidence="5">Nickel import ATP-binding protein NikO</fullName>
        <ecNumber evidence="5">3.6.3.-</ecNumber>
    </submittedName>
</protein>
<dbReference type="GO" id="GO:0005524">
    <property type="term" value="F:ATP binding"/>
    <property type="evidence" value="ECO:0007669"/>
    <property type="project" value="UniProtKB-KW"/>
</dbReference>
<evidence type="ECO:0000313" key="6">
    <source>
        <dbReference type="Proteomes" id="UP000094769"/>
    </source>
</evidence>
<dbReference type="Gene3D" id="3.40.50.300">
    <property type="entry name" value="P-loop containing nucleotide triphosphate hydrolases"/>
    <property type="match status" value="1"/>
</dbReference>
<dbReference type="CDD" id="cd03225">
    <property type="entry name" value="ABC_cobalt_CbiO_domain1"/>
    <property type="match status" value="1"/>
</dbReference>
<reference evidence="5 6" key="1">
    <citation type="submission" date="2016-06" db="EMBL/GenBank/DDBJ databases">
        <title>Genome sequence of endosymbiont of Candidatus Endolucinida thiodiazotropha.</title>
        <authorList>
            <person name="Poehlein A."/>
            <person name="Koenig S."/>
            <person name="Heiden S.E."/>
            <person name="Thuermer A."/>
            <person name="Voget S."/>
            <person name="Daniel R."/>
            <person name="Markert S."/>
            <person name="Gros O."/>
            <person name="Schweder T."/>
        </authorList>
    </citation>
    <scope>NUCLEOTIDE SEQUENCE [LARGE SCALE GENOMIC DNA]</scope>
    <source>
        <strain evidence="5 6">COS</strain>
    </source>
</reference>
<keyword evidence="5" id="KW-0378">Hydrolase</keyword>
<dbReference type="PROSITE" id="PS50893">
    <property type="entry name" value="ABC_TRANSPORTER_2"/>
    <property type="match status" value="1"/>
</dbReference>
<proteinExistence type="predicted"/>
<dbReference type="GO" id="GO:0042626">
    <property type="term" value="F:ATPase-coupled transmembrane transporter activity"/>
    <property type="evidence" value="ECO:0007669"/>
    <property type="project" value="TreeGrafter"/>
</dbReference>
<feature type="domain" description="ABC transporter" evidence="4">
    <location>
        <begin position="2"/>
        <end position="237"/>
    </location>
</feature>
<dbReference type="RefSeq" id="WP_069128283.1">
    <property type="nucleotide sequence ID" value="NZ_MARB01000035.1"/>
</dbReference>
<accession>A0A7Z0VHQ4</accession>
<dbReference type="InterPro" id="IPR015856">
    <property type="entry name" value="ABC_transpr_CbiO/EcfA_su"/>
</dbReference>
<dbReference type="Pfam" id="PF00005">
    <property type="entry name" value="ABC_tran"/>
    <property type="match status" value="1"/>
</dbReference>